<dbReference type="InterPro" id="IPR006016">
    <property type="entry name" value="UspA"/>
</dbReference>
<dbReference type="RefSeq" id="WP_053399845.1">
    <property type="nucleotide sequence ID" value="NZ_LILC01000002.1"/>
</dbReference>
<dbReference type="Pfam" id="PF02702">
    <property type="entry name" value="KdpD"/>
    <property type="match status" value="2"/>
</dbReference>
<name>A0A0M0LI71_9BACI</name>
<feature type="domain" description="Signal transduction histidine kinase osmosensitive K+ channel sensor N-terminal" evidence="5">
    <location>
        <begin position="412"/>
        <end position="621"/>
    </location>
</feature>
<dbReference type="InterPro" id="IPR027417">
    <property type="entry name" value="P-loop_NTPase"/>
</dbReference>
<proteinExistence type="predicted"/>
<protein>
    <submittedName>
        <fullName evidence="6">Histidine kinase</fullName>
    </submittedName>
</protein>
<keyword evidence="2 6" id="KW-0418">Kinase</keyword>
<gene>
    <name evidence="6" type="ORF">AMD01_02735</name>
</gene>
<dbReference type="Gene3D" id="3.40.50.300">
    <property type="entry name" value="P-loop containing nucleotide triphosphate hydrolases"/>
    <property type="match status" value="2"/>
</dbReference>
<dbReference type="PATRIC" id="fig|284581.3.peg.824"/>
<reference evidence="7" key="1">
    <citation type="submission" date="2015-08" db="EMBL/GenBank/DDBJ databases">
        <title>Fjat-14210 dsm16467.</title>
        <authorList>
            <person name="Liu B."/>
            <person name="Wang J."/>
            <person name="Zhu Y."/>
            <person name="Liu G."/>
            <person name="Chen Q."/>
            <person name="Chen Z."/>
            <person name="Lan J."/>
            <person name="Che J."/>
            <person name="Ge C."/>
            <person name="Shi H."/>
            <person name="Pan Z."/>
            <person name="Liu X."/>
        </authorList>
    </citation>
    <scope>NUCLEOTIDE SEQUENCE [LARGE SCALE GENOMIC DNA]</scope>
    <source>
        <strain evidence="7">DSM 16467</strain>
    </source>
</reference>
<evidence type="ECO:0000256" key="3">
    <source>
        <dbReference type="ARBA" id="ARBA00023012"/>
    </source>
</evidence>
<dbReference type="AlphaFoldDB" id="A0A0M0LI71"/>
<dbReference type="EMBL" id="LILC01000002">
    <property type="protein sequence ID" value="KOO50676.1"/>
    <property type="molecule type" value="Genomic_DNA"/>
</dbReference>
<evidence type="ECO:0000259" key="4">
    <source>
        <dbReference type="Pfam" id="PF00582"/>
    </source>
</evidence>
<evidence type="ECO:0000313" key="7">
    <source>
        <dbReference type="Proteomes" id="UP000037558"/>
    </source>
</evidence>
<keyword evidence="3" id="KW-0902">Two-component regulatory system</keyword>
<accession>A0A0M0LI71</accession>
<dbReference type="InterPro" id="IPR003852">
    <property type="entry name" value="Sig_transdc_His_kinase_KdpD_N"/>
</dbReference>
<evidence type="ECO:0000256" key="2">
    <source>
        <dbReference type="ARBA" id="ARBA00022777"/>
    </source>
</evidence>
<dbReference type="GO" id="GO:0005737">
    <property type="term" value="C:cytoplasm"/>
    <property type="evidence" value="ECO:0007669"/>
    <property type="project" value="UniProtKB-ARBA"/>
</dbReference>
<feature type="domain" description="Signal transduction histidine kinase osmosensitive K+ channel sensor N-terminal" evidence="5">
    <location>
        <begin position="21"/>
        <end position="227"/>
    </location>
</feature>
<evidence type="ECO:0000313" key="6">
    <source>
        <dbReference type="EMBL" id="KOO50676.1"/>
    </source>
</evidence>
<feature type="domain" description="UspA" evidence="4">
    <location>
        <begin position="288"/>
        <end position="363"/>
    </location>
</feature>
<organism evidence="6 7">
    <name type="scientific">Priestia koreensis</name>
    <dbReference type="NCBI Taxonomy" id="284581"/>
    <lineage>
        <taxon>Bacteria</taxon>
        <taxon>Bacillati</taxon>
        <taxon>Bacillota</taxon>
        <taxon>Bacilli</taxon>
        <taxon>Bacillales</taxon>
        <taxon>Bacillaceae</taxon>
        <taxon>Priestia</taxon>
    </lineage>
</organism>
<keyword evidence="7" id="KW-1185">Reference proteome</keyword>
<dbReference type="InterPro" id="IPR052023">
    <property type="entry name" value="Histidine_kinase_KdpD"/>
</dbReference>
<dbReference type="OrthoDB" id="9806130at2"/>
<dbReference type="STRING" id="284581.AMD01_02735"/>
<sequence length="770" mass="88501">MTELFRRKTQEEVEQSILNVQKGRFKIILGAVSGSGKTYHLLLEGNDLKKKGIDVVVGCMSRSAGPKVQNQANQLEQMPVIGWKKGEVEQCDLDIESILERNPEVVLVDHLAHRNRPEAAYVTRLEEVMMLINKQISVIATINIYELEDIHKLANEFTSMHFTNDECVPKHTLSLADDIKLLDVTPEVMLKRLEEETMDQHIKSSLFQKDNLAVLRELSLRVLAGEVNEHLDEYRQKYGLLGASGATERILVSAQYYWNGSLLIRRGDQIAKRLGGELNVVCFRNTGHRLSEEKETFKRSMVQLVEKLGGTFEEKVLKKDDVADEIVEYAIQNNTTRIVMGQSKRSRWEEFWHGSILHKILRATRNIDLFIVADRAEKEGERVLPARQRKIDENPYRRPSDQEVENRIDHIKRGTLKVYIGAAPGVGKTYTMLREANELREKGIDVVIGLLETHGRSETLEQVGVLEIIPRKQIPYKGVTLEEMDTKAILMRNPEVVLIDELAHTNVPGSIRMKRYEDVEKVLKAGISVISTLNIQHIESLNDSVKQITGIRVRETVPDRVLRMADEIELIDISPKALRQRMKEGNIYRADKIEQSLSHFFKTGNLIALREMALREVADDVDERLESWEHTKALRGPWRTEEVICVCIHLGSNSELLIRRGFRIAYRLKADWYVVYVQDHPLNDQEEKAKEHVKKMTKRLGGHFHTSTVSDRRKVVGVLQQYFYENRATQIIIGHSAKSRIEEIWRGSIVQKLLKETRHLDVLVVAHLHQ</sequence>
<dbReference type="FunFam" id="3.40.50.300:FF:000483">
    <property type="entry name" value="Sensor histidine kinase KdpD"/>
    <property type="match status" value="1"/>
</dbReference>
<evidence type="ECO:0000259" key="5">
    <source>
        <dbReference type="Pfam" id="PF02702"/>
    </source>
</evidence>
<dbReference type="PANTHER" id="PTHR45569:SF1">
    <property type="entry name" value="SENSOR PROTEIN KDPD"/>
    <property type="match status" value="1"/>
</dbReference>
<evidence type="ECO:0000256" key="1">
    <source>
        <dbReference type="ARBA" id="ARBA00022679"/>
    </source>
</evidence>
<dbReference type="InterPro" id="IPR014729">
    <property type="entry name" value="Rossmann-like_a/b/a_fold"/>
</dbReference>
<keyword evidence="1" id="KW-0808">Transferase</keyword>
<dbReference type="PANTHER" id="PTHR45569">
    <property type="entry name" value="SENSOR PROTEIN KDPD"/>
    <property type="match status" value="1"/>
</dbReference>
<dbReference type="Pfam" id="PF00582">
    <property type="entry name" value="Usp"/>
    <property type="match status" value="2"/>
</dbReference>
<dbReference type="SUPFAM" id="SSF52540">
    <property type="entry name" value="P-loop containing nucleoside triphosphate hydrolases"/>
    <property type="match status" value="1"/>
</dbReference>
<dbReference type="GO" id="GO:0005886">
    <property type="term" value="C:plasma membrane"/>
    <property type="evidence" value="ECO:0007669"/>
    <property type="project" value="TreeGrafter"/>
</dbReference>
<feature type="domain" description="UspA" evidence="4">
    <location>
        <begin position="644"/>
        <end position="765"/>
    </location>
</feature>
<comment type="caution">
    <text evidence="6">The sequence shown here is derived from an EMBL/GenBank/DDBJ whole genome shotgun (WGS) entry which is preliminary data.</text>
</comment>
<dbReference type="GO" id="GO:0000155">
    <property type="term" value="F:phosphorelay sensor kinase activity"/>
    <property type="evidence" value="ECO:0007669"/>
    <property type="project" value="InterPro"/>
</dbReference>
<dbReference type="Proteomes" id="UP000037558">
    <property type="component" value="Unassembled WGS sequence"/>
</dbReference>
<dbReference type="SUPFAM" id="SSF52402">
    <property type="entry name" value="Adenine nucleotide alpha hydrolases-like"/>
    <property type="match status" value="2"/>
</dbReference>
<dbReference type="Gene3D" id="3.40.50.620">
    <property type="entry name" value="HUPs"/>
    <property type="match status" value="2"/>
</dbReference>